<dbReference type="InterPro" id="IPR038330">
    <property type="entry name" value="TspO/MBR-related_sf"/>
</dbReference>
<accession>A0A494TLG9</accession>
<evidence type="ECO:0000256" key="4">
    <source>
        <dbReference type="ARBA" id="ARBA00022989"/>
    </source>
</evidence>
<keyword evidence="3 6" id="KW-0812">Transmembrane</keyword>
<dbReference type="CDD" id="cd15904">
    <property type="entry name" value="TSPO_MBR"/>
    <property type="match status" value="1"/>
</dbReference>
<sequence length="184" mass="20372">MGELASRDQLRMSFVRWVLFTVPLLVFLGFLSGRVAGSSAGNRWFEALVRPAAMPPGWAFGAAWTVLYILMGIALAMILNARRARFRGPAIALFVLQFIANLAWSPLFFAAHQVVVSFVLILLIFALAVATTFAFGRVRAAAAWLMVPYLAWLCFASILNWQVHSLNPNAETLVPARPHTQIEL</sequence>
<dbReference type="InterPro" id="IPR004307">
    <property type="entry name" value="TspO_MBR"/>
</dbReference>
<dbReference type="PANTHER" id="PTHR10057:SF0">
    <property type="entry name" value="TRANSLOCATOR PROTEIN"/>
    <property type="match status" value="1"/>
</dbReference>
<feature type="transmembrane region" description="Helical" evidence="6">
    <location>
        <begin position="115"/>
        <end position="135"/>
    </location>
</feature>
<feature type="transmembrane region" description="Helical" evidence="6">
    <location>
        <begin position="142"/>
        <end position="163"/>
    </location>
</feature>
<keyword evidence="5 6" id="KW-0472">Membrane</keyword>
<protein>
    <submittedName>
        <fullName evidence="7">Tryptophan-rich sensory protein</fullName>
    </submittedName>
</protein>
<dbReference type="RefSeq" id="WP_121152589.1">
    <property type="nucleotide sequence ID" value="NZ_CP032829.1"/>
</dbReference>
<evidence type="ECO:0000256" key="6">
    <source>
        <dbReference type="SAM" id="Phobius"/>
    </source>
</evidence>
<reference evidence="7 8" key="1">
    <citation type="submission" date="2018-09" db="EMBL/GenBank/DDBJ databases">
        <title>Sphingomonas peninsula sp. nov., isolated from fildes peninsula, Antarctic soil.</title>
        <authorList>
            <person name="Yingchao G."/>
        </authorList>
    </citation>
    <scope>NUCLEOTIDE SEQUENCE [LARGE SCALE GENOMIC DNA]</scope>
    <source>
        <strain evidence="7 8">YZ-8</strain>
    </source>
</reference>
<dbReference type="Pfam" id="PF03073">
    <property type="entry name" value="TspO_MBR"/>
    <property type="match status" value="1"/>
</dbReference>
<dbReference type="AlphaFoldDB" id="A0A494TLG9"/>
<keyword evidence="8" id="KW-1185">Reference proteome</keyword>
<evidence type="ECO:0000313" key="8">
    <source>
        <dbReference type="Proteomes" id="UP000276254"/>
    </source>
</evidence>
<dbReference type="GO" id="GO:0016020">
    <property type="term" value="C:membrane"/>
    <property type="evidence" value="ECO:0007669"/>
    <property type="project" value="UniProtKB-SubCell"/>
</dbReference>
<evidence type="ECO:0000256" key="2">
    <source>
        <dbReference type="ARBA" id="ARBA00007524"/>
    </source>
</evidence>
<dbReference type="OrthoDB" id="9795496at2"/>
<evidence type="ECO:0000313" key="7">
    <source>
        <dbReference type="EMBL" id="AYJ85965.1"/>
    </source>
</evidence>
<name>A0A494TLG9_SPHPE</name>
<dbReference type="Gene3D" id="1.20.1260.100">
    <property type="entry name" value="TspO/MBR protein"/>
    <property type="match status" value="1"/>
</dbReference>
<feature type="transmembrane region" description="Helical" evidence="6">
    <location>
        <begin position="91"/>
        <end position="109"/>
    </location>
</feature>
<keyword evidence="4 6" id="KW-1133">Transmembrane helix</keyword>
<feature type="transmembrane region" description="Helical" evidence="6">
    <location>
        <begin position="57"/>
        <end position="79"/>
    </location>
</feature>
<organism evidence="7 8">
    <name type="scientific">Sphingomonas paeninsulae</name>
    <dbReference type="NCBI Taxonomy" id="2319844"/>
    <lineage>
        <taxon>Bacteria</taxon>
        <taxon>Pseudomonadati</taxon>
        <taxon>Pseudomonadota</taxon>
        <taxon>Alphaproteobacteria</taxon>
        <taxon>Sphingomonadales</taxon>
        <taxon>Sphingomonadaceae</taxon>
        <taxon>Sphingomonas</taxon>
    </lineage>
</organism>
<dbReference type="PIRSF" id="PIRSF005859">
    <property type="entry name" value="PBR"/>
    <property type="match status" value="1"/>
</dbReference>
<comment type="subcellular location">
    <subcellularLocation>
        <location evidence="1">Membrane</location>
        <topology evidence="1">Multi-pass membrane protein</topology>
    </subcellularLocation>
</comment>
<comment type="similarity">
    <text evidence="2">Belongs to the TspO/BZRP family.</text>
</comment>
<dbReference type="PANTHER" id="PTHR10057">
    <property type="entry name" value="PERIPHERAL-TYPE BENZODIAZEPINE RECEPTOR"/>
    <property type="match status" value="1"/>
</dbReference>
<dbReference type="GO" id="GO:0033013">
    <property type="term" value="P:tetrapyrrole metabolic process"/>
    <property type="evidence" value="ECO:0007669"/>
    <property type="project" value="UniProtKB-ARBA"/>
</dbReference>
<gene>
    <name evidence="7" type="ORF">D3Y57_08230</name>
</gene>
<proteinExistence type="inferred from homology"/>
<dbReference type="EMBL" id="CP032829">
    <property type="protein sequence ID" value="AYJ85965.1"/>
    <property type="molecule type" value="Genomic_DNA"/>
</dbReference>
<feature type="transmembrane region" description="Helical" evidence="6">
    <location>
        <begin position="14"/>
        <end position="37"/>
    </location>
</feature>
<evidence type="ECO:0000256" key="1">
    <source>
        <dbReference type="ARBA" id="ARBA00004141"/>
    </source>
</evidence>
<evidence type="ECO:0000256" key="3">
    <source>
        <dbReference type="ARBA" id="ARBA00022692"/>
    </source>
</evidence>
<dbReference type="KEGG" id="spha:D3Y57_08230"/>
<dbReference type="Proteomes" id="UP000276254">
    <property type="component" value="Chromosome"/>
</dbReference>
<dbReference type="FunFam" id="1.20.1260.100:FF:000001">
    <property type="entry name" value="translocator protein 2"/>
    <property type="match status" value="1"/>
</dbReference>
<evidence type="ECO:0000256" key="5">
    <source>
        <dbReference type="ARBA" id="ARBA00023136"/>
    </source>
</evidence>